<sequence length="304" mass="34891">MSESWQAERRNLDRLTKHRRMDVDGVDVFYREAGPADGPVLLLPHGYPGSSMEFRGLMPALADRYRLLAPDFPGQGLSATPEGFDYSFDGYARFLERFAERLGVQRLVLYLHDFGSQIGLRLAILRPEWIAGLIIQNGDIYEDVLGPKYGGLKAYFADKSPEHGKAIEDAVSQEGFREEYLNALRPELAETLPPELWLYHWSLMTPRRKAIMVDIIKGLEQNLDWFGRYQSYLRQHQPPALILWGPQDGYMPEESARAYQRDLPRSELHLLDAGHWALETSLDDMVPLIRDFLGRVWADRVTNA</sequence>
<dbReference type="EMBL" id="CP104965">
    <property type="protein sequence ID" value="UXN71792.1"/>
    <property type="molecule type" value="Genomic_DNA"/>
</dbReference>
<dbReference type="PANTHER" id="PTHR42977:SF1">
    <property type="entry name" value="BLR6576 PROTEIN"/>
    <property type="match status" value="1"/>
</dbReference>
<dbReference type="SUPFAM" id="SSF53474">
    <property type="entry name" value="alpha/beta-Hydrolases"/>
    <property type="match status" value="1"/>
</dbReference>
<keyword evidence="3" id="KW-1185">Reference proteome</keyword>
<dbReference type="Gene3D" id="3.40.50.1820">
    <property type="entry name" value="alpha/beta hydrolase"/>
    <property type="match status" value="1"/>
</dbReference>
<protein>
    <submittedName>
        <fullName evidence="2">Alpha/beta hydrolase</fullName>
    </submittedName>
</protein>
<dbReference type="InterPro" id="IPR000639">
    <property type="entry name" value="Epox_hydrolase-like"/>
</dbReference>
<evidence type="ECO:0000259" key="1">
    <source>
        <dbReference type="Pfam" id="PF00561"/>
    </source>
</evidence>
<evidence type="ECO:0000313" key="2">
    <source>
        <dbReference type="EMBL" id="UXN71792.1"/>
    </source>
</evidence>
<dbReference type="InterPro" id="IPR000073">
    <property type="entry name" value="AB_hydrolase_1"/>
</dbReference>
<reference evidence="2 3" key="1">
    <citation type="submission" date="2022-09" db="EMBL/GenBank/DDBJ databases">
        <title>Interaction between co-microsymbionts with complementary sets of symbiotic genes in legume-rhizobium systems.</title>
        <authorList>
            <person name="Safronova V."/>
            <person name="Sazanova A."/>
            <person name="Afonin A."/>
            <person name="Chirak E."/>
        </authorList>
    </citation>
    <scope>NUCLEOTIDE SEQUENCE [LARGE SCALE GENOMIC DNA]</scope>
    <source>
        <strain evidence="2 3">A18/4-1</strain>
    </source>
</reference>
<dbReference type="InterPro" id="IPR029058">
    <property type="entry name" value="AB_hydrolase_fold"/>
</dbReference>
<dbReference type="InterPro" id="IPR051340">
    <property type="entry name" value="Haloalkane_dehalogenase"/>
</dbReference>
<dbReference type="RefSeq" id="WP_262171513.1">
    <property type="nucleotide sequence ID" value="NZ_CP104965.1"/>
</dbReference>
<gene>
    <name evidence="2" type="ORF">N8A98_11705</name>
</gene>
<accession>A0ABY6CI89</accession>
<dbReference type="Proteomes" id="UP001061862">
    <property type="component" value="Chromosome"/>
</dbReference>
<organism evidence="2 3">
    <name type="scientific">Devosia neptuniae</name>
    <dbReference type="NCBI Taxonomy" id="191302"/>
    <lineage>
        <taxon>Bacteria</taxon>
        <taxon>Pseudomonadati</taxon>
        <taxon>Pseudomonadota</taxon>
        <taxon>Alphaproteobacteria</taxon>
        <taxon>Hyphomicrobiales</taxon>
        <taxon>Devosiaceae</taxon>
        <taxon>Devosia</taxon>
    </lineage>
</organism>
<name>A0ABY6CI89_9HYPH</name>
<dbReference type="PRINTS" id="PR00412">
    <property type="entry name" value="EPOXHYDRLASE"/>
</dbReference>
<proteinExistence type="predicted"/>
<feature type="domain" description="AB hydrolase-1" evidence="1">
    <location>
        <begin position="39"/>
        <end position="280"/>
    </location>
</feature>
<keyword evidence="2" id="KW-0378">Hydrolase</keyword>
<evidence type="ECO:0000313" key="3">
    <source>
        <dbReference type="Proteomes" id="UP001061862"/>
    </source>
</evidence>
<dbReference type="PANTHER" id="PTHR42977">
    <property type="entry name" value="HYDROLASE-RELATED"/>
    <property type="match status" value="1"/>
</dbReference>
<dbReference type="Pfam" id="PF00561">
    <property type="entry name" value="Abhydrolase_1"/>
    <property type="match status" value="1"/>
</dbReference>
<dbReference type="GO" id="GO:0016787">
    <property type="term" value="F:hydrolase activity"/>
    <property type="evidence" value="ECO:0007669"/>
    <property type="project" value="UniProtKB-KW"/>
</dbReference>